<keyword evidence="6" id="KW-0654">Proteoglycan</keyword>
<evidence type="ECO:0000256" key="8">
    <source>
        <dbReference type="ARBA" id="ARBA00023180"/>
    </source>
</evidence>
<dbReference type="OMA" id="RGCSAQY"/>
<dbReference type="GO" id="GO:0005576">
    <property type="term" value="C:extracellular region"/>
    <property type="evidence" value="ECO:0007669"/>
    <property type="project" value="TreeGrafter"/>
</dbReference>
<evidence type="ECO:0000256" key="4">
    <source>
        <dbReference type="ARBA" id="ARBA00022622"/>
    </source>
</evidence>
<keyword evidence="10" id="KW-0449">Lipoprotein</keyword>
<evidence type="ECO:0000256" key="5">
    <source>
        <dbReference type="ARBA" id="ARBA00022729"/>
    </source>
</evidence>
<keyword evidence="5 13" id="KW-0732">Signal</keyword>
<dbReference type="Pfam" id="PF01153">
    <property type="entry name" value="Glypican"/>
    <property type="match status" value="1"/>
</dbReference>
<dbReference type="InterPro" id="IPR001863">
    <property type="entry name" value="Glypican"/>
</dbReference>
<dbReference type="GO" id="GO:0005886">
    <property type="term" value="C:plasma membrane"/>
    <property type="evidence" value="ECO:0007669"/>
    <property type="project" value="UniProtKB-SubCell"/>
</dbReference>
<evidence type="ECO:0000256" key="9">
    <source>
        <dbReference type="ARBA" id="ARBA00023207"/>
    </source>
</evidence>
<dbReference type="EMBL" id="RCHS01000098">
    <property type="protein sequence ID" value="RMX60871.1"/>
    <property type="molecule type" value="Genomic_DNA"/>
</dbReference>
<evidence type="ECO:0000313" key="14">
    <source>
        <dbReference type="EMBL" id="RMX60871.1"/>
    </source>
</evidence>
<feature type="signal peptide" evidence="13">
    <location>
        <begin position="1"/>
        <end position="22"/>
    </location>
</feature>
<evidence type="ECO:0000313" key="15">
    <source>
        <dbReference type="Proteomes" id="UP000275408"/>
    </source>
</evidence>
<keyword evidence="15" id="KW-1185">Reference proteome</keyword>
<feature type="compositionally biased region" description="Polar residues" evidence="12">
    <location>
        <begin position="492"/>
        <end position="502"/>
    </location>
</feature>
<comment type="subcellular location">
    <subcellularLocation>
        <location evidence="1">Cell membrane</location>
        <topology evidence="1">Lipid-anchor</topology>
        <topology evidence="1">GPI-anchor</topology>
    </subcellularLocation>
</comment>
<dbReference type="Proteomes" id="UP000275408">
    <property type="component" value="Unassembled WGS sequence"/>
</dbReference>
<evidence type="ECO:0000256" key="10">
    <source>
        <dbReference type="ARBA" id="ARBA00023288"/>
    </source>
</evidence>
<feature type="region of interest" description="Disordered" evidence="12">
    <location>
        <begin position="452"/>
        <end position="502"/>
    </location>
</feature>
<evidence type="ECO:0000256" key="2">
    <source>
        <dbReference type="ARBA" id="ARBA00010260"/>
    </source>
</evidence>
<comment type="similarity">
    <text evidence="2 11">Belongs to the glypican family.</text>
</comment>
<keyword evidence="7" id="KW-0472">Membrane</keyword>
<dbReference type="PANTHER" id="PTHR10822">
    <property type="entry name" value="GLYPICAN"/>
    <property type="match status" value="1"/>
</dbReference>
<keyword evidence="4" id="KW-0336">GPI-anchor</keyword>
<sequence length="572" mass="63989">MGSFHKIHVVCLLSFILKAWHAECDTQQLSCSVEQLGANAQWNPQVPDKGKEPQVCVSHTKKTCCTRQTEASLRIKAAKNIKTQLQTKYMAAKKTMLSLFDDLKGHFHSLMEESNRQSITFLLGKQPNLTADEVIAVSKLFKDLENYLAEDKQELEDIVNAFFRSSFPMLLRYFNPEGKTLSAKYKSCLKDNMDIIKPFGTRQAELLGKFEEVFEPVGSLFKGLKFGVEVLSLAQQFNFTDGCKNGLLEMKFCSLCQGLTQVKPCYEFCMDTTRKCLLSEAQLQRKWGQLIDTVLSLAKNIGNSNLENFLNSVHTDLWHAATFMLLQKANLMPQVLKECGEPSYSDAKTSPYKESVSPTPHVKERLFAKMDAVHRQLNALSSFFHDLAQEFCVVDGLASQKENIDNCWNGTFVARYEPKQGDSSLSLESKNHLTFLERKIHGQVKMMEKYTITRDDDDDDELDGSGSGSGSGDKNRNKISESGCGEDDEDCGSTSSGENNNIVDFERENDFDFITTPSSIKSSGNEVLGGGFDPTSTRKSGDVLAQGNSSSSLAVTWLQFFTLLLLVWLTRG</sequence>
<keyword evidence="9" id="KW-0357">Heparan sulfate</keyword>
<accession>A0A3M6V4N5</accession>
<evidence type="ECO:0000256" key="6">
    <source>
        <dbReference type="ARBA" id="ARBA00022974"/>
    </source>
</evidence>
<feature type="chain" id="PRO_5017932959" evidence="13">
    <location>
        <begin position="23"/>
        <end position="572"/>
    </location>
</feature>
<gene>
    <name evidence="14" type="ORF">pdam_00003476</name>
</gene>
<evidence type="ECO:0000256" key="13">
    <source>
        <dbReference type="SAM" id="SignalP"/>
    </source>
</evidence>
<organism evidence="14 15">
    <name type="scientific">Pocillopora damicornis</name>
    <name type="common">Cauliflower coral</name>
    <name type="synonym">Millepora damicornis</name>
    <dbReference type="NCBI Taxonomy" id="46731"/>
    <lineage>
        <taxon>Eukaryota</taxon>
        <taxon>Metazoa</taxon>
        <taxon>Cnidaria</taxon>
        <taxon>Anthozoa</taxon>
        <taxon>Hexacorallia</taxon>
        <taxon>Scleractinia</taxon>
        <taxon>Astrocoeniina</taxon>
        <taxon>Pocilloporidae</taxon>
        <taxon>Pocillopora</taxon>
    </lineage>
</organism>
<evidence type="ECO:0000256" key="3">
    <source>
        <dbReference type="ARBA" id="ARBA00022475"/>
    </source>
</evidence>
<protein>
    <submittedName>
        <fullName evidence="14">Uncharacterized protein</fullName>
    </submittedName>
</protein>
<evidence type="ECO:0000256" key="1">
    <source>
        <dbReference type="ARBA" id="ARBA00004609"/>
    </source>
</evidence>
<dbReference type="PANTHER" id="PTHR10822:SF29">
    <property type="entry name" value="DIVISION ABNORMALLY DELAYED PROTEIN"/>
    <property type="match status" value="1"/>
</dbReference>
<dbReference type="STRING" id="46731.A0A3M6V4N5"/>
<dbReference type="GO" id="GO:0009986">
    <property type="term" value="C:cell surface"/>
    <property type="evidence" value="ECO:0007669"/>
    <property type="project" value="TreeGrafter"/>
</dbReference>
<evidence type="ECO:0000256" key="12">
    <source>
        <dbReference type="SAM" id="MobiDB-lite"/>
    </source>
</evidence>
<name>A0A3M6V4N5_POCDA</name>
<dbReference type="GO" id="GO:0009966">
    <property type="term" value="P:regulation of signal transduction"/>
    <property type="evidence" value="ECO:0007669"/>
    <property type="project" value="InterPro"/>
</dbReference>
<dbReference type="GO" id="GO:1905475">
    <property type="term" value="P:regulation of protein localization to membrane"/>
    <property type="evidence" value="ECO:0007669"/>
    <property type="project" value="TreeGrafter"/>
</dbReference>
<dbReference type="GO" id="GO:0098552">
    <property type="term" value="C:side of membrane"/>
    <property type="evidence" value="ECO:0007669"/>
    <property type="project" value="UniProtKB-KW"/>
</dbReference>
<proteinExistence type="inferred from homology"/>
<comment type="caution">
    <text evidence="14">The sequence shown here is derived from an EMBL/GenBank/DDBJ whole genome shotgun (WGS) entry which is preliminary data.</text>
</comment>
<evidence type="ECO:0000256" key="7">
    <source>
        <dbReference type="ARBA" id="ARBA00023136"/>
    </source>
</evidence>
<reference evidence="14 15" key="1">
    <citation type="journal article" date="2018" name="Sci. Rep.">
        <title>Comparative analysis of the Pocillopora damicornis genome highlights role of immune system in coral evolution.</title>
        <authorList>
            <person name="Cunning R."/>
            <person name="Bay R.A."/>
            <person name="Gillette P."/>
            <person name="Baker A.C."/>
            <person name="Traylor-Knowles N."/>
        </authorList>
    </citation>
    <scope>NUCLEOTIDE SEQUENCE [LARGE SCALE GENOMIC DNA]</scope>
    <source>
        <strain evidence="14">RSMAS</strain>
        <tissue evidence="14">Whole animal</tissue>
    </source>
</reference>
<keyword evidence="8" id="KW-0325">Glycoprotein</keyword>
<dbReference type="AlphaFoldDB" id="A0A3M6V4N5"/>
<dbReference type="GO" id="GO:0016477">
    <property type="term" value="P:cell migration"/>
    <property type="evidence" value="ECO:0007669"/>
    <property type="project" value="TreeGrafter"/>
</dbReference>
<evidence type="ECO:0000256" key="11">
    <source>
        <dbReference type="RuleBase" id="RU003518"/>
    </source>
</evidence>
<dbReference type="OrthoDB" id="6380619at2759"/>
<keyword evidence="3" id="KW-1003">Cell membrane</keyword>